<sequence length="413" mass="47450">MLMDAFPLLRPTYENIGSFLNKLGDCLEKNSCVRGFVLSSSVRKIRFVESGPYYDLVMRFKEQIASGNSSFSDEELSRQGLTIDLMNRNYELFVGVRRGSYFVTSRRAAINIIEDGLHRVPFLFLYSHSIVINYLRVLKSLEAALPHRINDCSVHAKRTGCYRYMGSMECIFNYVSRCPLRILLRGSKEQRGGALPLLDNYLSRISSVGPRDFSFSESHLDYLLTTLLLEILYLVSWKAAVETGRLMNIDVYIEKRALRSQSLLMSLLNIKARRALSFMLDGLNIILKLDDPYQARTRLILYLESLPKFLRIIGDHVSSMDVYSFCRQSVVDERVVRGLIEYYYPFLKGKVAEAVSREISRILYEDGCVEPREISNGISNEMALKILEVLAQKNILRKVPRKGHPIFVAYHND</sequence>
<evidence type="ECO:0000313" key="1">
    <source>
        <dbReference type="EMBL" id="HDS10029.1"/>
    </source>
</evidence>
<comment type="caution">
    <text evidence="1">The sequence shown here is derived from an EMBL/GenBank/DDBJ whole genome shotgun (WGS) entry which is preliminary data.</text>
</comment>
<gene>
    <name evidence="1" type="ORF">ENO04_00165</name>
</gene>
<proteinExistence type="predicted"/>
<name>A0A7C1I6J2_9CREN</name>
<accession>A0A7C1I6J2</accession>
<protein>
    <submittedName>
        <fullName evidence="1">Uncharacterized protein</fullName>
    </submittedName>
</protein>
<dbReference type="EMBL" id="DSDY01000007">
    <property type="protein sequence ID" value="HDS10029.1"/>
    <property type="molecule type" value="Genomic_DNA"/>
</dbReference>
<reference evidence="1" key="1">
    <citation type="journal article" date="2020" name="mSystems">
        <title>Genome- and Community-Level Interaction Insights into Carbon Utilization and Element Cycling Functions of Hydrothermarchaeota in Hydrothermal Sediment.</title>
        <authorList>
            <person name="Zhou Z."/>
            <person name="Liu Y."/>
            <person name="Xu W."/>
            <person name="Pan J."/>
            <person name="Luo Z.H."/>
            <person name="Li M."/>
        </authorList>
    </citation>
    <scope>NUCLEOTIDE SEQUENCE [LARGE SCALE GENOMIC DNA]</scope>
    <source>
        <strain evidence="1">SpSt-123</strain>
    </source>
</reference>
<dbReference type="AlphaFoldDB" id="A0A7C1I6J2"/>
<organism evidence="1">
    <name type="scientific">Fervidicoccus fontis</name>
    <dbReference type="NCBI Taxonomy" id="683846"/>
    <lineage>
        <taxon>Archaea</taxon>
        <taxon>Thermoproteota</taxon>
        <taxon>Thermoprotei</taxon>
        <taxon>Fervidicoccales</taxon>
        <taxon>Fervidicoccaceae</taxon>
        <taxon>Fervidicoccus</taxon>
    </lineage>
</organism>